<keyword evidence="2" id="KW-0574">Periplasm</keyword>
<dbReference type="Gene3D" id="3.40.190.10">
    <property type="entry name" value="Periplasmic binding protein-like II"/>
    <property type="match status" value="2"/>
</dbReference>
<sequence>MKGGEEMLKRRSVLISLLAMTCFAGAASADGAALVEAAKKEGKVIWYSSVNVDAVVRPMAAAFEARYGIPVEYVTAGATDLAARLINEAQVGQVGGDVWDGSSTFPTLDAAGLTDAYKSPSAASFPAELRAADGKWYAQSVQYYGPAINTELVPKSDWPKTYQDLLNPRWNGKMAWPAETGMTSPVGLMVVLANALGDEQAKAFMEQLSAQKVANVPSGNRVVLDQAIAGEYEIAMMAQNIAVESSKEKGAPIEFLRLDPAVGVTSRIGVVKGGPNPNAARLFLDFVLSEDGQNVYRDAGYIPSNPAVAPANPALAPATGNFKGAMLDLEDFTEKKDHWVSVFESQFQ</sequence>
<accession>A0A859QSM5</accession>
<dbReference type="KEGG" id="emx:FKV68_30865"/>
<keyword evidence="4" id="KW-0614">Plasmid</keyword>
<dbReference type="AlphaFoldDB" id="A0A859QSM5"/>
<reference evidence="4 5" key="1">
    <citation type="submission" date="2019-06" db="EMBL/GenBank/DDBJ databases">
        <title>Complete genome sequence of Ensifer mexicanus ITTG R7 isolated from nodules of Acacia angustissima (Mill.) Kuntze.</title>
        <authorList>
            <person name="Rincon-Rosales R."/>
            <person name="Rogel M.A."/>
            <person name="Guerrero G."/>
            <person name="Rincon-Molina C.I."/>
            <person name="Lopez-Lopez A."/>
            <person name="Martinez-Romero E."/>
        </authorList>
    </citation>
    <scope>NUCLEOTIDE SEQUENCE [LARGE SCALE GENOMIC DNA]</scope>
    <source>
        <strain evidence="4 5">ITTG R7</strain>
        <plasmid evidence="5">pemeittgr7c</plasmid>
    </source>
</reference>
<dbReference type="SUPFAM" id="SSF53850">
    <property type="entry name" value="Periplasmic binding protein-like II"/>
    <property type="match status" value="1"/>
</dbReference>
<proteinExistence type="predicted"/>
<keyword evidence="5" id="KW-1185">Reference proteome</keyword>
<dbReference type="Proteomes" id="UP000510721">
    <property type="component" value="Plasmid pEmeITTGR7c"/>
</dbReference>
<keyword evidence="1 3" id="KW-0732">Signal</keyword>
<organism evidence="4 5">
    <name type="scientific">Sinorhizobium mexicanum</name>
    <dbReference type="NCBI Taxonomy" id="375549"/>
    <lineage>
        <taxon>Bacteria</taxon>
        <taxon>Pseudomonadati</taxon>
        <taxon>Pseudomonadota</taxon>
        <taxon>Alphaproteobacteria</taxon>
        <taxon>Hyphomicrobiales</taxon>
        <taxon>Rhizobiaceae</taxon>
        <taxon>Sinorhizobium/Ensifer group</taxon>
        <taxon>Sinorhizobium</taxon>
    </lineage>
</organism>
<name>A0A859QSM5_9HYPH</name>
<evidence type="ECO:0000313" key="4">
    <source>
        <dbReference type="EMBL" id="QLL65690.1"/>
    </source>
</evidence>
<dbReference type="InterPro" id="IPR006059">
    <property type="entry name" value="SBP"/>
</dbReference>
<dbReference type="Pfam" id="PF13416">
    <property type="entry name" value="SBP_bac_8"/>
    <property type="match status" value="1"/>
</dbReference>
<dbReference type="PANTHER" id="PTHR30006">
    <property type="entry name" value="THIAMINE-BINDING PERIPLASMIC PROTEIN-RELATED"/>
    <property type="match status" value="1"/>
</dbReference>
<gene>
    <name evidence="4" type="ORF">FKV68_30865</name>
</gene>
<evidence type="ECO:0000313" key="5">
    <source>
        <dbReference type="Proteomes" id="UP000510721"/>
    </source>
</evidence>
<dbReference type="EMBL" id="CP041241">
    <property type="protein sequence ID" value="QLL65690.1"/>
    <property type="molecule type" value="Genomic_DNA"/>
</dbReference>
<dbReference type="PANTHER" id="PTHR30006:SF24">
    <property type="entry name" value="SLL0237 PROTEIN"/>
    <property type="match status" value="1"/>
</dbReference>
<evidence type="ECO:0000256" key="2">
    <source>
        <dbReference type="ARBA" id="ARBA00022764"/>
    </source>
</evidence>
<evidence type="ECO:0000256" key="3">
    <source>
        <dbReference type="SAM" id="SignalP"/>
    </source>
</evidence>
<geneLocation type="plasmid" evidence="5">
    <name>pemeittgr7c</name>
</geneLocation>
<feature type="signal peptide" evidence="3">
    <location>
        <begin position="1"/>
        <end position="26"/>
    </location>
</feature>
<protein>
    <submittedName>
        <fullName evidence="4">Extracellular solute-binding protein</fullName>
    </submittedName>
</protein>
<evidence type="ECO:0000256" key="1">
    <source>
        <dbReference type="ARBA" id="ARBA00022729"/>
    </source>
</evidence>
<feature type="chain" id="PRO_5032541879" evidence="3">
    <location>
        <begin position="27"/>
        <end position="348"/>
    </location>
</feature>